<comment type="function">
    <text evidence="12">Catalyzes the ATP-dependent phosphorylation of L-homoserine to L-homoserine phosphate.</text>
</comment>
<dbReference type="Gene3D" id="3.30.70.890">
    <property type="entry name" value="GHMP kinase, C-terminal domain"/>
    <property type="match status" value="1"/>
</dbReference>
<comment type="pathway">
    <text evidence="1 12">Amino-acid biosynthesis; L-threonine biosynthesis; L-threonine from L-aspartate: step 4/5.</text>
</comment>
<feature type="region of interest" description="Disordered" evidence="13">
    <location>
        <begin position="311"/>
        <end position="334"/>
    </location>
</feature>
<evidence type="ECO:0000256" key="11">
    <source>
        <dbReference type="ARBA" id="ARBA00049375"/>
    </source>
</evidence>
<dbReference type="InterPro" id="IPR000870">
    <property type="entry name" value="Homoserine_kinase"/>
</dbReference>
<accession>A0ABX8B2L5</accession>
<keyword evidence="12" id="KW-0963">Cytoplasm</keyword>
<feature type="domain" description="GHMP kinase N-terminal" evidence="14">
    <location>
        <begin position="64"/>
        <end position="146"/>
    </location>
</feature>
<keyword evidence="9 12" id="KW-0418">Kinase</keyword>
<comment type="similarity">
    <text evidence="2 12">Belongs to the GHMP kinase family. Homoserine kinase subfamily.</text>
</comment>
<keyword evidence="6 12" id="KW-0808">Transferase</keyword>
<dbReference type="InterPro" id="IPR020568">
    <property type="entry name" value="Ribosomal_Su5_D2-typ_SF"/>
</dbReference>
<evidence type="ECO:0000259" key="15">
    <source>
        <dbReference type="Pfam" id="PF08544"/>
    </source>
</evidence>
<feature type="domain" description="GHMP kinase C-terminal" evidence="15">
    <location>
        <begin position="210"/>
        <end position="282"/>
    </location>
</feature>
<organism evidence="16 17">
    <name type="scientific">Chloracidobacterium sp. N</name>
    <dbReference type="NCBI Taxonomy" id="2821540"/>
    <lineage>
        <taxon>Bacteria</taxon>
        <taxon>Pseudomonadati</taxon>
        <taxon>Acidobacteriota</taxon>
        <taxon>Terriglobia</taxon>
        <taxon>Terriglobales</taxon>
        <taxon>Acidobacteriaceae</taxon>
        <taxon>Chloracidobacterium</taxon>
        <taxon>Chloracidobacterium aggregatum</taxon>
    </lineage>
</organism>
<dbReference type="Gene3D" id="3.30.230.10">
    <property type="match status" value="1"/>
</dbReference>
<protein>
    <recommendedName>
        <fullName evidence="4 12">Homoserine kinase</fullName>
        <shortName evidence="12">HK</shortName>
        <shortName evidence="12">HSK</shortName>
        <ecNumber evidence="3 12">2.7.1.39</ecNumber>
    </recommendedName>
</protein>
<dbReference type="PANTHER" id="PTHR20861:SF1">
    <property type="entry name" value="HOMOSERINE KINASE"/>
    <property type="match status" value="1"/>
</dbReference>
<dbReference type="Pfam" id="PF00288">
    <property type="entry name" value="GHMP_kinases_N"/>
    <property type="match status" value="1"/>
</dbReference>
<dbReference type="InterPro" id="IPR036554">
    <property type="entry name" value="GHMP_kinase_C_sf"/>
</dbReference>
<evidence type="ECO:0000313" key="17">
    <source>
        <dbReference type="Proteomes" id="UP000677668"/>
    </source>
</evidence>
<evidence type="ECO:0000256" key="7">
    <source>
        <dbReference type="ARBA" id="ARBA00022697"/>
    </source>
</evidence>
<keyword evidence="10 12" id="KW-0067">ATP-binding</keyword>
<evidence type="ECO:0000256" key="2">
    <source>
        <dbReference type="ARBA" id="ARBA00007370"/>
    </source>
</evidence>
<comment type="subcellular location">
    <subcellularLocation>
        <location evidence="12">Cytoplasm</location>
    </subcellularLocation>
</comment>
<sequence length="334" mass="36440">MLERKFEIRIPASTANLGPGFDTMGLALGLYLHVRGQIQPAGQPWRLSVGGQHTAGIPLDPADNLICRVARHTAAGAYVNLPSLDLHISNDIPLGSGLGSSAAAIIAGVSLVEAVTGMEFAQPELLRHAMVFENYTDNLAPARYGGWITSCGRAHGTPILFHRTFPADIHLIIVTPDFALPTEQMRAILPDAIPRAEAIFQMQHVMMFVGALEHHRYELLREAMRDHLHQPYRAPFVPGLAEILELKQDGLWATALSGAGPSALALASHNQERIATAMQQCFAAHGHQSVVYYPRIDTIGRTIRYLRPDEDLRAPTSEAPPRSLRVGQATADRD</sequence>
<evidence type="ECO:0000256" key="13">
    <source>
        <dbReference type="SAM" id="MobiDB-lite"/>
    </source>
</evidence>
<keyword evidence="7 12" id="KW-0791">Threonine biosynthesis</keyword>
<dbReference type="Pfam" id="PF08544">
    <property type="entry name" value="GHMP_kinases_C"/>
    <property type="match status" value="1"/>
</dbReference>
<dbReference type="SUPFAM" id="SSF54211">
    <property type="entry name" value="Ribosomal protein S5 domain 2-like"/>
    <property type="match status" value="1"/>
</dbReference>
<dbReference type="InterPro" id="IPR006204">
    <property type="entry name" value="GHMP_kinase_N_dom"/>
</dbReference>
<name>A0ABX8B2L5_9BACT</name>
<comment type="catalytic activity">
    <reaction evidence="11 12">
        <text>L-homoserine + ATP = O-phospho-L-homoserine + ADP + H(+)</text>
        <dbReference type="Rhea" id="RHEA:13985"/>
        <dbReference type="ChEBI" id="CHEBI:15378"/>
        <dbReference type="ChEBI" id="CHEBI:30616"/>
        <dbReference type="ChEBI" id="CHEBI:57476"/>
        <dbReference type="ChEBI" id="CHEBI:57590"/>
        <dbReference type="ChEBI" id="CHEBI:456216"/>
        <dbReference type="EC" id="2.7.1.39"/>
    </reaction>
</comment>
<feature type="binding site" evidence="12">
    <location>
        <begin position="93"/>
        <end position="103"/>
    </location>
    <ligand>
        <name>ATP</name>
        <dbReference type="ChEBI" id="CHEBI:30616"/>
    </ligand>
</feature>
<dbReference type="HAMAP" id="MF_00384">
    <property type="entry name" value="Homoser_kinase"/>
    <property type="match status" value="1"/>
</dbReference>
<keyword evidence="5 12" id="KW-0028">Amino-acid biosynthesis</keyword>
<keyword evidence="8 12" id="KW-0547">Nucleotide-binding</keyword>
<dbReference type="EC" id="2.7.1.39" evidence="3 12"/>
<dbReference type="PRINTS" id="PR00958">
    <property type="entry name" value="HOMSERKINASE"/>
</dbReference>
<evidence type="ECO:0000256" key="3">
    <source>
        <dbReference type="ARBA" id="ARBA00012078"/>
    </source>
</evidence>
<dbReference type="Proteomes" id="UP000677668">
    <property type="component" value="Chromosome 1"/>
</dbReference>
<evidence type="ECO:0000256" key="6">
    <source>
        <dbReference type="ARBA" id="ARBA00022679"/>
    </source>
</evidence>
<evidence type="ECO:0000313" key="16">
    <source>
        <dbReference type="EMBL" id="QUV93821.1"/>
    </source>
</evidence>
<dbReference type="InterPro" id="IPR013750">
    <property type="entry name" value="GHMP_kinase_C_dom"/>
</dbReference>
<evidence type="ECO:0000256" key="12">
    <source>
        <dbReference type="HAMAP-Rule" id="MF_00384"/>
    </source>
</evidence>
<dbReference type="PROSITE" id="PS00627">
    <property type="entry name" value="GHMP_KINASES_ATP"/>
    <property type="match status" value="1"/>
</dbReference>
<dbReference type="RefSeq" id="WP_211422162.1">
    <property type="nucleotide sequence ID" value="NZ_CP072642.1"/>
</dbReference>
<proteinExistence type="inferred from homology"/>
<evidence type="ECO:0000256" key="9">
    <source>
        <dbReference type="ARBA" id="ARBA00022777"/>
    </source>
</evidence>
<dbReference type="InterPro" id="IPR014721">
    <property type="entry name" value="Ribsml_uS5_D2-typ_fold_subgr"/>
</dbReference>
<evidence type="ECO:0000256" key="10">
    <source>
        <dbReference type="ARBA" id="ARBA00022840"/>
    </source>
</evidence>
<reference evidence="16 17" key="1">
    <citation type="submission" date="2021-03" db="EMBL/GenBank/DDBJ databases">
        <title>Genomic and phenotypic characterization of Chloracidobacterium isolates provides evidence for multiple species.</title>
        <authorList>
            <person name="Saini M.K."/>
            <person name="Costas A.M.G."/>
            <person name="Tank M."/>
            <person name="Bryant D.A."/>
        </authorList>
    </citation>
    <scope>NUCLEOTIDE SEQUENCE [LARGE SCALE GENOMIC DNA]</scope>
    <source>
        <strain evidence="16 17">N</strain>
    </source>
</reference>
<dbReference type="GO" id="GO:0004413">
    <property type="term" value="F:homoserine kinase activity"/>
    <property type="evidence" value="ECO:0007669"/>
    <property type="project" value="UniProtKB-EC"/>
</dbReference>
<evidence type="ECO:0000256" key="8">
    <source>
        <dbReference type="ARBA" id="ARBA00022741"/>
    </source>
</evidence>
<dbReference type="PIRSF" id="PIRSF000676">
    <property type="entry name" value="Homoser_kin"/>
    <property type="match status" value="1"/>
</dbReference>
<gene>
    <name evidence="12 16" type="primary">thrB</name>
    <name evidence="16" type="ORF">J8C05_10730</name>
</gene>
<keyword evidence="17" id="KW-1185">Reference proteome</keyword>
<evidence type="ECO:0000256" key="1">
    <source>
        <dbReference type="ARBA" id="ARBA00005015"/>
    </source>
</evidence>
<dbReference type="NCBIfam" id="TIGR00191">
    <property type="entry name" value="thrB"/>
    <property type="match status" value="1"/>
</dbReference>
<dbReference type="InterPro" id="IPR006203">
    <property type="entry name" value="GHMP_knse_ATP-bd_CS"/>
</dbReference>
<evidence type="ECO:0000259" key="14">
    <source>
        <dbReference type="Pfam" id="PF00288"/>
    </source>
</evidence>
<dbReference type="SUPFAM" id="SSF55060">
    <property type="entry name" value="GHMP Kinase, C-terminal domain"/>
    <property type="match status" value="1"/>
</dbReference>
<evidence type="ECO:0000256" key="5">
    <source>
        <dbReference type="ARBA" id="ARBA00022605"/>
    </source>
</evidence>
<dbReference type="EMBL" id="CP072642">
    <property type="protein sequence ID" value="QUV93821.1"/>
    <property type="molecule type" value="Genomic_DNA"/>
</dbReference>
<evidence type="ECO:0000256" key="4">
    <source>
        <dbReference type="ARBA" id="ARBA00017858"/>
    </source>
</evidence>
<dbReference type="PANTHER" id="PTHR20861">
    <property type="entry name" value="HOMOSERINE/4-DIPHOSPHOCYTIDYL-2-C-METHYL-D-ERYTHRITOL KINASE"/>
    <property type="match status" value="1"/>
</dbReference>